<comment type="caution">
    <text evidence="9">The sequence shown here is derived from an EMBL/GenBank/DDBJ whole genome shotgun (WGS) entry which is preliminary data.</text>
</comment>
<dbReference type="Gene3D" id="2.70.98.10">
    <property type="match status" value="1"/>
</dbReference>
<keyword evidence="10" id="KW-1185">Reference proteome</keyword>
<dbReference type="PANTHER" id="PTHR10091:SF0">
    <property type="entry name" value="GALACTOSE MUTAROTASE"/>
    <property type="match status" value="1"/>
</dbReference>
<dbReference type="SUPFAM" id="SSF74650">
    <property type="entry name" value="Galactose mutarotase-like"/>
    <property type="match status" value="1"/>
</dbReference>
<comment type="pathway">
    <text evidence="2">Carbohydrate metabolism; galactose metabolism.</text>
</comment>
<dbReference type="InterPro" id="IPR047215">
    <property type="entry name" value="Galactose_mutarotase-like"/>
</dbReference>
<dbReference type="AlphaFoldDB" id="A0ABD2A4L1"/>
<evidence type="ECO:0000256" key="2">
    <source>
        <dbReference type="ARBA" id="ARBA00004947"/>
    </source>
</evidence>
<sequence length="397" mass="44996">MAAQNTTIQEDGFGFVPRPDIKEYGKPYEIVRRYTLTNKQKATVRLISWGAGIQSIKVPNKKGVLGDVVLGFDDMNGKIVSPRYLENRYTGSIIGRLVNRVADGQMRIQKTIYSLSINDKCKRDHIHGGVVGFDNVNWNSYILNKQVVMSHLSPAGREGYPGYMLTQVKYTWTDDNQLHINIRATATEPTPANVTNYSLLNLAGHAAGPKELKKHVVTINADSWTFMDIKNYLPTGIIHSVENTVYDLRLPTQLTKEVLYRVPGGGYNHNLCICSPSAWCYRFHARIIHPESGRTLEIYSNHPGLQFYTGNDLPDPDLVSPPDWEDYIPEFCDYRNETNSMIYGKEGVPYRRHGAFVLSPQNYPNAINIDHFPSCILYPGKVYVHDMTYKFGLLTKV</sequence>
<gene>
    <name evidence="9" type="ORF">V1478_015120</name>
</gene>
<dbReference type="CDD" id="cd09019">
    <property type="entry name" value="galactose_mutarotase_like"/>
    <property type="match status" value="1"/>
</dbReference>
<comment type="function">
    <text evidence="8">Mutarotase that catalyzes the interconversion of beta-D-galactose and alpha-D-galactose during galactose metabolism. Beta-D-galactose is metabolized in the liver into glucose 1-phosphate, the primary metabolic fuel, by the action of four enzymes that constitute the Leloir pathway: GALM, GALK1 (galactokinase), GALT (galactose-1-phosphate uridylyltransferase) and GALE (UDP-galactose-4'-epimerase). Involved in the maintenance of the equilibrium between the beta- and alpha-anomers of galactose, therefore ensuring a sufficient supply of the alpha-anomer for GALK1. Also active on D-glucose although shows a preference for galactose over glucose.</text>
</comment>
<keyword evidence="5" id="KW-0413">Isomerase</keyword>
<name>A0ABD2A4L1_VESSQ</name>
<evidence type="ECO:0000256" key="8">
    <source>
        <dbReference type="ARBA" id="ARBA00045743"/>
    </source>
</evidence>
<dbReference type="InterPro" id="IPR011013">
    <property type="entry name" value="Gal_mutarotase_sf_dom"/>
</dbReference>
<evidence type="ECO:0000256" key="3">
    <source>
        <dbReference type="ARBA" id="ARBA00006206"/>
    </source>
</evidence>
<dbReference type="InterPro" id="IPR008183">
    <property type="entry name" value="Aldose_1/G6P_1-epimerase"/>
</dbReference>
<comment type="similarity">
    <text evidence="3">Belongs to the aldose epimerase family.</text>
</comment>
<evidence type="ECO:0000313" key="9">
    <source>
        <dbReference type="EMBL" id="KAL2715422.1"/>
    </source>
</evidence>
<dbReference type="Pfam" id="PF01263">
    <property type="entry name" value="Aldose_epim"/>
    <property type="match status" value="1"/>
</dbReference>
<evidence type="ECO:0000256" key="6">
    <source>
        <dbReference type="ARBA" id="ARBA00023277"/>
    </source>
</evidence>
<dbReference type="Proteomes" id="UP001607302">
    <property type="component" value="Unassembled WGS sequence"/>
</dbReference>
<evidence type="ECO:0000256" key="4">
    <source>
        <dbReference type="ARBA" id="ARBA00021023"/>
    </source>
</evidence>
<proteinExistence type="inferred from homology"/>
<dbReference type="EMBL" id="JAUDFV010000155">
    <property type="protein sequence ID" value="KAL2715422.1"/>
    <property type="molecule type" value="Genomic_DNA"/>
</dbReference>
<accession>A0ABD2A4L1</accession>
<comment type="catalytic activity">
    <reaction evidence="1">
        <text>alpha-D-galactose = beta-D-galactose</text>
        <dbReference type="Rhea" id="RHEA:28675"/>
        <dbReference type="ChEBI" id="CHEBI:27667"/>
        <dbReference type="ChEBI" id="CHEBI:28061"/>
        <dbReference type="EC" id="5.1.3.3"/>
    </reaction>
    <physiologicalReaction direction="right-to-left" evidence="1">
        <dbReference type="Rhea" id="RHEA:28677"/>
    </physiologicalReaction>
</comment>
<dbReference type="GO" id="GO:0004034">
    <property type="term" value="F:aldose 1-epimerase activity"/>
    <property type="evidence" value="ECO:0007669"/>
    <property type="project" value="UniProtKB-EC"/>
</dbReference>
<evidence type="ECO:0000256" key="1">
    <source>
        <dbReference type="ARBA" id="ARBA00001712"/>
    </source>
</evidence>
<evidence type="ECO:0000256" key="5">
    <source>
        <dbReference type="ARBA" id="ARBA00023235"/>
    </source>
</evidence>
<reference evidence="9 10" key="1">
    <citation type="journal article" date="2024" name="Ann. Entomol. Soc. Am.">
        <title>Genomic analyses of the southern and eastern yellowjacket wasps (Hymenoptera: Vespidae) reveal evolutionary signatures of social life.</title>
        <authorList>
            <person name="Catto M.A."/>
            <person name="Caine P.B."/>
            <person name="Orr S.E."/>
            <person name="Hunt B.G."/>
            <person name="Goodisman M.A.D."/>
        </authorList>
    </citation>
    <scope>NUCLEOTIDE SEQUENCE [LARGE SCALE GENOMIC DNA]</scope>
    <source>
        <strain evidence="9">233</strain>
        <tissue evidence="9">Head and thorax</tissue>
    </source>
</reference>
<dbReference type="InterPro" id="IPR014718">
    <property type="entry name" value="GH-type_carb-bd"/>
</dbReference>
<keyword evidence="6" id="KW-0119">Carbohydrate metabolism</keyword>
<protein>
    <recommendedName>
        <fullName evidence="4">Galactose mutarotase</fullName>
    </recommendedName>
    <alternativeName>
        <fullName evidence="7">Aldose 1-epimerase</fullName>
    </alternativeName>
</protein>
<dbReference type="PANTHER" id="PTHR10091">
    <property type="entry name" value="ALDOSE-1-EPIMERASE"/>
    <property type="match status" value="1"/>
</dbReference>
<evidence type="ECO:0000313" key="10">
    <source>
        <dbReference type="Proteomes" id="UP001607302"/>
    </source>
</evidence>
<evidence type="ECO:0000256" key="7">
    <source>
        <dbReference type="ARBA" id="ARBA00032729"/>
    </source>
</evidence>
<organism evidence="9 10">
    <name type="scientific">Vespula squamosa</name>
    <name type="common">Southern yellow jacket</name>
    <name type="synonym">Wasp</name>
    <dbReference type="NCBI Taxonomy" id="30214"/>
    <lineage>
        <taxon>Eukaryota</taxon>
        <taxon>Metazoa</taxon>
        <taxon>Ecdysozoa</taxon>
        <taxon>Arthropoda</taxon>
        <taxon>Hexapoda</taxon>
        <taxon>Insecta</taxon>
        <taxon>Pterygota</taxon>
        <taxon>Neoptera</taxon>
        <taxon>Endopterygota</taxon>
        <taxon>Hymenoptera</taxon>
        <taxon>Apocrita</taxon>
        <taxon>Aculeata</taxon>
        <taxon>Vespoidea</taxon>
        <taxon>Vespidae</taxon>
        <taxon>Vespinae</taxon>
        <taxon>Vespula</taxon>
    </lineage>
</organism>